<dbReference type="KEGG" id="mear:Mpt1_c00360"/>
<dbReference type="SUPFAM" id="SSF54495">
    <property type="entry name" value="UBC-like"/>
    <property type="match status" value="1"/>
</dbReference>
<name>A0A0A7LA35_9ARCH</name>
<keyword evidence="3" id="KW-1185">Reference proteome</keyword>
<dbReference type="OrthoDB" id="380890at2157"/>
<dbReference type="Proteomes" id="UP000030787">
    <property type="component" value="Chromosome"/>
</dbReference>
<dbReference type="PROSITE" id="PS50127">
    <property type="entry name" value="UBC_2"/>
    <property type="match status" value="1"/>
</dbReference>
<dbReference type="RefSeq" id="WP_048111158.1">
    <property type="nucleotide sequence ID" value="NZ_CP010070.1"/>
</dbReference>
<dbReference type="HOGENOM" id="CLU_1639887_0_0_2"/>
<proteinExistence type="predicted"/>
<organism evidence="2 3">
    <name type="scientific">Candidatus Methanoplasma termitum</name>
    <dbReference type="NCBI Taxonomy" id="1577791"/>
    <lineage>
        <taxon>Archaea</taxon>
        <taxon>Methanobacteriati</taxon>
        <taxon>Thermoplasmatota</taxon>
        <taxon>Thermoplasmata</taxon>
        <taxon>Methanomassiliicoccales</taxon>
        <taxon>Methanomassiliicoccaceae</taxon>
        <taxon>Candidatus Methanoplasma</taxon>
    </lineage>
</organism>
<dbReference type="AlphaFoldDB" id="A0A0A7LA35"/>
<dbReference type="Pfam" id="PF00179">
    <property type="entry name" value="UQ_con"/>
    <property type="match status" value="1"/>
</dbReference>
<dbReference type="InterPro" id="IPR050113">
    <property type="entry name" value="Ub_conjugating_enzyme"/>
</dbReference>
<evidence type="ECO:0000259" key="1">
    <source>
        <dbReference type="PROSITE" id="PS50127"/>
    </source>
</evidence>
<gene>
    <name evidence="2" type="ORF">Mpt1_c00360</name>
</gene>
<sequence length="161" mass="18293">MGLVRQVLIKRINNEILGLKSHLNVRIKEVPDDVEFPIEIRIALKNIPARISKDQVSGEHILSIIVTENYPYERPRAKWMTPIFHPNIMMPEDGGYVCVKMLDDWSFGSSLLSFVRGVEQLISEPNPKNPFGTDSCLEAAKWYSANKPRIEAEVNYGGRNA</sequence>
<accession>A0A0A7LA35</accession>
<dbReference type="InterPro" id="IPR000608">
    <property type="entry name" value="UBC"/>
</dbReference>
<dbReference type="STRING" id="1577791.Mpt1_c00360"/>
<evidence type="ECO:0000313" key="2">
    <source>
        <dbReference type="EMBL" id="AIZ55944.1"/>
    </source>
</evidence>
<feature type="domain" description="UBC core" evidence="1">
    <location>
        <begin position="7"/>
        <end position="161"/>
    </location>
</feature>
<dbReference type="EMBL" id="CP010070">
    <property type="protein sequence ID" value="AIZ55944.1"/>
    <property type="molecule type" value="Genomic_DNA"/>
</dbReference>
<dbReference type="Gene3D" id="3.10.110.10">
    <property type="entry name" value="Ubiquitin Conjugating Enzyme"/>
    <property type="match status" value="1"/>
</dbReference>
<dbReference type="GeneID" id="24817711"/>
<dbReference type="PANTHER" id="PTHR24067">
    <property type="entry name" value="UBIQUITIN-CONJUGATING ENZYME E2"/>
    <property type="match status" value="1"/>
</dbReference>
<protein>
    <submittedName>
        <fullName evidence="2">Ubiquitin-conjugating enzyme</fullName>
    </submittedName>
</protein>
<reference evidence="2 3" key="1">
    <citation type="journal article" date="2014" name="Appl. Environ. Microbiol.">
        <title>Comparative Genome Analysis of 'Candidatus Methanoplasma termitum' Indicates a New Mode of Energy Metabolism in the Seventh Order of Methanogens.</title>
        <authorList>
            <person name="Lang K."/>
            <person name="Schuldes J."/>
            <person name="Klingl A."/>
            <person name="Poehlein A."/>
            <person name="Daniel R."/>
            <person name="Brune A."/>
        </authorList>
    </citation>
    <scope>NUCLEOTIDE SEQUENCE [LARGE SCALE GENOMIC DNA]</scope>
    <source>
        <strain evidence="3">Mpt1</strain>
    </source>
</reference>
<dbReference type="InterPro" id="IPR016135">
    <property type="entry name" value="UBQ-conjugating_enzyme/RWD"/>
</dbReference>
<evidence type="ECO:0000313" key="3">
    <source>
        <dbReference type="Proteomes" id="UP000030787"/>
    </source>
</evidence>